<evidence type="ECO:0000256" key="5">
    <source>
        <dbReference type="ARBA" id="ARBA00022448"/>
    </source>
</evidence>
<dbReference type="GO" id="GO:0044874">
    <property type="term" value="P:lipoprotein localization to outer membrane"/>
    <property type="evidence" value="ECO:0007669"/>
    <property type="project" value="UniProtKB-UniRule"/>
</dbReference>
<comment type="subcellular location">
    <subcellularLocation>
        <location evidence="1 13">Cell outer membrane</location>
        <topology evidence="1 13">Lipid-anchor</topology>
    </subcellularLocation>
</comment>
<comment type="function">
    <text evidence="13">Plays a critical role in the incorporation of lipoproteins in the outer membrane after they are released by the LolA protein.</text>
</comment>
<name>A0AAF0AJQ4_9GAMM</name>
<keyword evidence="10 13" id="KW-0143">Chaperone</keyword>
<dbReference type="SUPFAM" id="SSF89392">
    <property type="entry name" value="Prokaryotic lipoproteins and lipoprotein localization factors"/>
    <property type="match status" value="1"/>
</dbReference>
<keyword evidence="12 13" id="KW-0449">Lipoprotein</keyword>
<evidence type="ECO:0000256" key="3">
    <source>
        <dbReference type="ARBA" id="ARBA00011245"/>
    </source>
</evidence>
<feature type="chain" id="PRO_5042097575" description="Outer-membrane lipoprotein LolB" evidence="14">
    <location>
        <begin position="22"/>
        <end position="205"/>
    </location>
</feature>
<accession>A0AAF0AJQ4</accession>
<dbReference type="NCBIfam" id="TIGR00548">
    <property type="entry name" value="lolB"/>
    <property type="match status" value="1"/>
</dbReference>
<comment type="similarity">
    <text evidence="2 13">Belongs to the LolB family.</text>
</comment>
<gene>
    <name evidence="13 15" type="primary">lolB</name>
    <name evidence="15" type="ORF">O6P33_05375</name>
</gene>
<evidence type="ECO:0000256" key="8">
    <source>
        <dbReference type="ARBA" id="ARBA00023136"/>
    </source>
</evidence>
<evidence type="ECO:0000256" key="1">
    <source>
        <dbReference type="ARBA" id="ARBA00004459"/>
    </source>
</evidence>
<reference evidence="15 16" key="1">
    <citation type="submission" date="2022-12" db="EMBL/GenBank/DDBJ databases">
        <title>Coexistence and Characterization of a Novel Tigecycline Resistance gene tet(X) variant and blaNDM-1 in a Pseudomonas caeni Isolate of Chicken Origin.</title>
        <authorList>
            <person name="Lu X."/>
            <person name="Zhang L."/>
            <person name="Li R."/>
            <person name="Wang Z."/>
        </authorList>
    </citation>
    <scope>NUCLEOTIDE SEQUENCE [LARGE SCALE GENOMIC DNA]</scope>
    <source>
        <strain evidence="15 16">CE14</strain>
    </source>
</reference>
<evidence type="ECO:0000256" key="13">
    <source>
        <dbReference type="HAMAP-Rule" id="MF_00233"/>
    </source>
</evidence>
<protein>
    <recommendedName>
        <fullName evidence="4 13">Outer-membrane lipoprotein LolB</fullName>
    </recommendedName>
</protein>
<sequence length="205" mass="22980">MRLSSLLLFCMLLILGGCSHFSTQEQLSGSGQTDTWQSHKQRIAPLDAWQISGKLGIRSEQESGSAVIFWLQRQDYFDIRLSGPLGQGSTRLTGRQGAVSLDIANRGTFHAASAEELMQQQLGWSLPVENLLWWVRGLPAPNSKSQLQLDSNSLLAQLEQDQWLVEYLSYRTENDLQLPERIKLSGAGLTITLVIKEWQARQLGQ</sequence>
<dbReference type="AlphaFoldDB" id="A0AAF0AJQ4"/>
<dbReference type="GO" id="GO:0009279">
    <property type="term" value="C:cell outer membrane"/>
    <property type="evidence" value="ECO:0007669"/>
    <property type="project" value="UniProtKB-SubCell"/>
</dbReference>
<evidence type="ECO:0000256" key="11">
    <source>
        <dbReference type="ARBA" id="ARBA00023237"/>
    </source>
</evidence>
<keyword evidence="11 13" id="KW-0998">Cell outer membrane</keyword>
<dbReference type="Pfam" id="PF03550">
    <property type="entry name" value="LolB"/>
    <property type="match status" value="1"/>
</dbReference>
<dbReference type="GO" id="GO:0015031">
    <property type="term" value="P:protein transport"/>
    <property type="evidence" value="ECO:0007669"/>
    <property type="project" value="UniProtKB-KW"/>
</dbReference>
<evidence type="ECO:0000256" key="6">
    <source>
        <dbReference type="ARBA" id="ARBA00022729"/>
    </source>
</evidence>
<organism evidence="15 16">
    <name type="scientific">Denitrificimonas caeni</name>
    <dbReference type="NCBI Taxonomy" id="521720"/>
    <lineage>
        <taxon>Bacteria</taxon>
        <taxon>Pseudomonadati</taxon>
        <taxon>Pseudomonadota</taxon>
        <taxon>Gammaproteobacteria</taxon>
        <taxon>Pseudomonadales</taxon>
        <taxon>Pseudomonadaceae</taxon>
        <taxon>Denitrificimonas</taxon>
    </lineage>
</organism>
<dbReference type="Gene3D" id="2.50.20.10">
    <property type="entry name" value="Lipoprotein localisation LolA/LolB/LppX"/>
    <property type="match status" value="1"/>
</dbReference>
<evidence type="ECO:0000256" key="4">
    <source>
        <dbReference type="ARBA" id="ARBA00016202"/>
    </source>
</evidence>
<evidence type="ECO:0000313" key="15">
    <source>
        <dbReference type="EMBL" id="WBE26259.1"/>
    </source>
</evidence>
<keyword evidence="8 13" id="KW-0472">Membrane</keyword>
<evidence type="ECO:0000256" key="7">
    <source>
        <dbReference type="ARBA" id="ARBA00022927"/>
    </source>
</evidence>
<evidence type="ECO:0000256" key="10">
    <source>
        <dbReference type="ARBA" id="ARBA00023186"/>
    </source>
</evidence>
<evidence type="ECO:0000256" key="12">
    <source>
        <dbReference type="ARBA" id="ARBA00023288"/>
    </source>
</evidence>
<dbReference type="CDD" id="cd16326">
    <property type="entry name" value="LolB"/>
    <property type="match status" value="1"/>
</dbReference>
<evidence type="ECO:0000313" key="16">
    <source>
        <dbReference type="Proteomes" id="UP001212189"/>
    </source>
</evidence>
<dbReference type="HAMAP" id="MF_00233">
    <property type="entry name" value="LolB"/>
    <property type="match status" value="1"/>
</dbReference>
<dbReference type="InterPro" id="IPR029046">
    <property type="entry name" value="LolA/LolB/LppX"/>
</dbReference>
<proteinExistence type="inferred from homology"/>
<dbReference type="PROSITE" id="PS51257">
    <property type="entry name" value="PROKAR_LIPOPROTEIN"/>
    <property type="match status" value="1"/>
</dbReference>
<keyword evidence="5 13" id="KW-0813">Transport</keyword>
<keyword evidence="16" id="KW-1185">Reference proteome</keyword>
<dbReference type="EMBL" id="CP114976">
    <property type="protein sequence ID" value="WBE26259.1"/>
    <property type="molecule type" value="Genomic_DNA"/>
</dbReference>
<dbReference type="KEGG" id="dce:O6P33_05375"/>
<feature type="signal peptide" evidence="14">
    <location>
        <begin position="1"/>
        <end position="21"/>
    </location>
</feature>
<dbReference type="Proteomes" id="UP001212189">
    <property type="component" value="Chromosome"/>
</dbReference>
<comment type="subunit">
    <text evidence="3 13">Monomer.</text>
</comment>
<keyword evidence="7 13" id="KW-0653">Protein transport</keyword>
<keyword evidence="6 13" id="KW-0732">Signal</keyword>
<keyword evidence="9 13" id="KW-0564">Palmitate</keyword>
<evidence type="ECO:0000256" key="14">
    <source>
        <dbReference type="SAM" id="SignalP"/>
    </source>
</evidence>
<evidence type="ECO:0000256" key="2">
    <source>
        <dbReference type="ARBA" id="ARBA00009696"/>
    </source>
</evidence>
<dbReference type="RefSeq" id="WP_269819182.1">
    <property type="nucleotide sequence ID" value="NZ_CP114976.1"/>
</dbReference>
<dbReference type="InterPro" id="IPR004565">
    <property type="entry name" value="OM_lipoprot_LolB"/>
</dbReference>
<evidence type="ECO:0000256" key="9">
    <source>
        <dbReference type="ARBA" id="ARBA00023139"/>
    </source>
</evidence>